<dbReference type="Proteomes" id="UP000824190">
    <property type="component" value="Unassembled WGS sequence"/>
</dbReference>
<dbReference type="Pfam" id="PF06013">
    <property type="entry name" value="WXG100"/>
    <property type="match status" value="1"/>
</dbReference>
<organism evidence="2 3">
    <name type="scientific">Candidatus Corynebacterium avicola</name>
    <dbReference type="NCBI Taxonomy" id="2838527"/>
    <lineage>
        <taxon>Bacteria</taxon>
        <taxon>Bacillati</taxon>
        <taxon>Actinomycetota</taxon>
        <taxon>Actinomycetes</taxon>
        <taxon>Mycobacteriales</taxon>
        <taxon>Corynebacteriaceae</taxon>
        <taxon>Corynebacterium</taxon>
    </lineage>
</organism>
<comment type="caution">
    <text evidence="2">The sequence shown here is derived from an EMBL/GenBank/DDBJ whole genome shotgun (WGS) entry which is preliminary data.</text>
</comment>
<dbReference type="EMBL" id="DXGC01000013">
    <property type="protein sequence ID" value="HIW90353.1"/>
    <property type="molecule type" value="Genomic_DNA"/>
</dbReference>
<proteinExistence type="inferred from homology"/>
<evidence type="ECO:0000256" key="1">
    <source>
        <dbReference type="RuleBase" id="RU362001"/>
    </source>
</evidence>
<dbReference type="InterPro" id="IPR010310">
    <property type="entry name" value="T7SS_ESAT-6-like"/>
</dbReference>
<dbReference type="NCBIfam" id="TIGR03930">
    <property type="entry name" value="WXG100_ESAT6"/>
    <property type="match status" value="1"/>
</dbReference>
<comment type="similarity">
    <text evidence="1">Belongs to the WXG100 family.</text>
</comment>
<dbReference type="AlphaFoldDB" id="A0A9D1RNM8"/>
<name>A0A9D1RNM8_9CORY</name>
<accession>A0A9D1RNM8</accession>
<reference evidence="2" key="2">
    <citation type="submission" date="2021-04" db="EMBL/GenBank/DDBJ databases">
        <authorList>
            <person name="Gilroy R."/>
        </authorList>
    </citation>
    <scope>NUCLEOTIDE SEQUENCE</scope>
    <source>
        <strain evidence="2">CHK32-1732</strain>
    </source>
</reference>
<protein>
    <recommendedName>
        <fullName evidence="1">ESAT-6-like protein</fullName>
    </recommendedName>
</protein>
<evidence type="ECO:0000313" key="3">
    <source>
        <dbReference type="Proteomes" id="UP000824190"/>
    </source>
</evidence>
<reference evidence="2" key="1">
    <citation type="journal article" date="2021" name="PeerJ">
        <title>Extensive microbial diversity within the chicken gut microbiome revealed by metagenomics and culture.</title>
        <authorList>
            <person name="Gilroy R."/>
            <person name="Ravi A."/>
            <person name="Getino M."/>
            <person name="Pursley I."/>
            <person name="Horton D.L."/>
            <person name="Alikhan N.F."/>
            <person name="Baker D."/>
            <person name="Gharbi K."/>
            <person name="Hall N."/>
            <person name="Watson M."/>
            <person name="Adriaenssens E.M."/>
            <person name="Foster-Nyarko E."/>
            <person name="Jarju S."/>
            <person name="Secka A."/>
            <person name="Antonio M."/>
            <person name="Oren A."/>
            <person name="Chaudhuri R.R."/>
            <person name="La Ragione R."/>
            <person name="Hildebrand F."/>
            <person name="Pallen M.J."/>
        </authorList>
    </citation>
    <scope>NUCLEOTIDE SEQUENCE</scope>
    <source>
        <strain evidence="2">CHK32-1732</strain>
    </source>
</reference>
<evidence type="ECO:0000313" key="2">
    <source>
        <dbReference type="EMBL" id="HIW90353.1"/>
    </source>
</evidence>
<sequence length="94" mass="10438">MSFRTTTEVMQATAGRVDNVNDQVQGELNRLRGTVDGLRGSWQGDAQLSFQALMERWNESAAELRAALHGISENIRGNARGFQQVEDDNVAAFR</sequence>
<dbReference type="Gene3D" id="1.10.287.1060">
    <property type="entry name" value="ESAT-6-like"/>
    <property type="match status" value="1"/>
</dbReference>
<dbReference type="InterPro" id="IPR036689">
    <property type="entry name" value="ESAT-6-like_sf"/>
</dbReference>
<dbReference type="SUPFAM" id="SSF140453">
    <property type="entry name" value="EsxAB dimer-like"/>
    <property type="match status" value="1"/>
</dbReference>
<gene>
    <name evidence="2" type="ORF">H9870_01600</name>
</gene>